<dbReference type="Pfam" id="PF00595">
    <property type="entry name" value="PDZ"/>
    <property type="match status" value="1"/>
</dbReference>
<keyword evidence="6 11" id="KW-0472">Membrane</keyword>
<organism evidence="13 14">
    <name type="scientific">Magallana gigas</name>
    <name type="common">Pacific oyster</name>
    <name type="synonym">Crassostrea gigas</name>
    <dbReference type="NCBI Taxonomy" id="29159"/>
    <lineage>
        <taxon>Eukaryota</taxon>
        <taxon>Metazoa</taxon>
        <taxon>Spiralia</taxon>
        <taxon>Lophotrochozoa</taxon>
        <taxon>Mollusca</taxon>
        <taxon>Bivalvia</taxon>
        <taxon>Autobranchia</taxon>
        <taxon>Pteriomorphia</taxon>
        <taxon>Ostreida</taxon>
        <taxon>Ostreoidea</taxon>
        <taxon>Ostreidae</taxon>
        <taxon>Magallana</taxon>
    </lineage>
</organism>
<comment type="subcellular location">
    <subcellularLocation>
        <location evidence="1">Mitochondrion outer membrane</location>
    </subcellularLocation>
</comment>
<accession>A0A8W8HTQ7</accession>
<dbReference type="Gene3D" id="2.30.42.10">
    <property type="match status" value="1"/>
</dbReference>
<dbReference type="GO" id="GO:0043113">
    <property type="term" value="P:receptor clustering"/>
    <property type="evidence" value="ECO:0007669"/>
    <property type="project" value="TreeGrafter"/>
</dbReference>
<dbReference type="PROSITE" id="PS50106">
    <property type="entry name" value="PDZ"/>
    <property type="match status" value="1"/>
</dbReference>
<evidence type="ECO:0000256" key="5">
    <source>
        <dbReference type="ARBA" id="ARBA00023128"/>
    </source>
</evidence>
<evidence type="ECO:0000256" key="1">
    <source>
        <dbReference type="ARBA" id="ARBA00004294"/>
    </source>
</evidence>
<keyword evidence="4 11" id="KW-1133">Transmembrane helix</keyword>
<dbReference type="OrthoDB" id="123971at2759"/>
<keyword evidence="5" id="KW-0496">Mitochondrion</keyword>
<dbReference type="GO" id="GO:0097120">
    <property type="term" value="P:receptor localization to synapse"/>
    <property type="evidence" value="ECO:0007669"/>
    <property type="project" value="TreeGrafter"/>
</dbReference>
<dbReference type="InterPro" id="IPR050614">
    <property type="entry name" value="Synaptic_Scaffolding_LAP-MAGUK"/>
</dbReference>
<dbReference type="GO" id="GO:0045197">
    <property type="term" value="P:establishment or maintenance of epithelial cell apical/basal polarity"/>
    <property type="evidence" value="ECO:0007669"/>
    <property type="project" value="TreeGrafter"/>
</dbReference>
<feature type="compositionally biased region" description="Low complexity" evidence="10">
    <location>
        <begin position="115"/>
        <end position="131"/>
    </location>
</feature>
<dbReference type="PANTHER" id="PTHR23119:SF51">
    <property type="entry name" value="DISKS LARGE 1 TUMOR SUPPRESSOR PROTEIN"/>
    <property type="match status" value="1"/>
</dbReference>
<dbReference type="EnsemblMetazoa" id="G11004.1">
    <property type="protein sequence ID" value="G11004.1:cds"/>
    <property type="gene ID" value="G11004"/>
</dbReference>
<feature type="domain" description="PDZ" evidence="12">
    <location>
        <begin position="12"/>
        <end position="99"/>
    </location>
</feature>
<name>A0A8W8HTQ7_MAGGI</name>
<feature type="transmembrane region" description="Helical" evidence="11">
    <location>
        <begin position="136"/>
        <end position="159"/>
    </location>
</feature>
<evidence type="ECO:0000256" key="4">
    <source>
        <dbReference type="ARBA" id="ARBA00022989"/>
    </source>
</evidence>
<protein>
    <recommendedName>
        <fullName evidence="8">Synaptojanin-2-binding protein</fullName>
    </recommendedName>
    <alternativeName>
        <fullName evidence="9">Mitochondrial outer membrane protein 25</fullName>
    </alternativeName>
</protein>
<sequence length="165" mass="17662">MAEASLELEELEIVLERGNHGLGFNIRGGVDIPYVQGDSGIFVTKIREDGAAFLDGRLREGDKILEINGFSLDRVTHNEAVQHFVNAGETVTLRVLQGAEEAILQQRRENEESENGPNQSSGSSSNINPSDSSSGLGIATIVGGSLALIAALAAGAYFIHRNMRK</sequence>
<evidence type="ECO:0000256" key="10">
    <source>
        <dbReference type="SAM" id="MobiDB-lite"/>
    </source>
</evidence>
<evidence type="ECO:0000256" key="8">
    <source>
        <dbReference type="ARBA" id="ARBA00070337"/>
    </source>
</evidence>
<evidence type="ECO:0000256" key="2">
    <source>
        <dbReference type="ARBA" id="ARBA00022692"/>
    </source>
</evidence>
<evidence type="ECO:0000256" key="9">
    <source>
        <dbReference type="ARBA" id="ARBA00075222"/>
    </source>
</evidence>
<dbReference type="InterPro" id="IPR001478">
    <property type="entry name" value="PDZ"/>
</dbReference>
<evidence type="ECO:0000256" key="6">
    <source>
        <dbReference type="ARBA" id="ARBA00023136"/>
    </source>
</evidence>
<dbReference type="AlphaFoldDB" id="A0A8W8HTQ7"/>
<dbReference type="InterPro" id="IPR036034">
    <property type="entry name" value="PDZ_sf"/>
</dbReference>
<evidence type="ECO:0000313" key="13">
    <source>
        <dbReference type="EnsemblMetazoa" id="G11004.1:cds"/>
    </source>
</evidence>
<reference evidence="13" key="1">
    <citation type="submission" date="2022-08" db="UniProtKB">
        <authorList>
            <consortium name="EnsemblMetazoa"/>
        </authorList>
    </citation>
    <scope>IDENTIFICATION</scope>
    <source>
        <strain evidence="13">05x7-T-G4-1.051#20</strain>
    </source>
</reference>
<evidence type="ECO:0000256" key="3">
    <source>
        <dbReference type="ARBA" id="ARBA00022787"/>
    </source>
</evidence>
<dbReference type="Proteomes" id="UP000005408">
    <property type="component" value="Unassembled WGS sequence"/>
</dbReference>
<feature type="region of interest" description="Disordered" evidence="10">
    <location>
        <begin position="107"/>
        <end position="131"/>
    </location>
</feature>
<dbReference type="GO" id="GO:0016323">
    <property type="term" value="C:basolateral plasma membrane"/>
    <property type="evidence" value="ECO:0007669"/>
    <property type="project" value="TreeGrafter"/>
</dbReference>
<evidence type="ECO:0000256" key="11">
    <source>
        <dbReference type="SAM" id="Phobius"/>
    </source>
</evidence>
<dbReference type="GO" id="GO:0005741">
    <property type="term" value="C:mitochondrial outer membrane"/>
    <property type="evidence" value="ECO:0007669"/>
    <property type="project" value="UniProtKB-SubCell"/>
</dbReference>
<comment type="subunit">
    <text evidence="7">Binds (via the PDZ domain) to isoform 2A of SYNJ2 (via the unique motif in the C-terminus). Interacts (via C-terminus) with RALBP1. Interacts (via PDZ domain) with ACVR2A (via C-terminus) and ACVR2B (via C-terminus). Forms a ternary complex with ACVR2A and RALBP1. Interacts with MAPK12. Interacts with DLL1; enhances DLL1 protein stability, and promotes notch signaling in endothelial cells.</text>
</comment>
<evidence type="ECO:0000259" key="12">
    <source>
        <dbReference type="PROSITE" id="PS50106"/>
    </source>
</evidence>
<keyword evidence="2 11" id="KW-0812">Transmembrane</keyword>
<evidence type="ECO:0000313" key="14">
    <source>
        <dbReference type="Proteomes" id="UP000005408"/>
    </source>
</evidence>
<evidence type="ECO:0000256" key="7">
    <source>
        <dbReference type="ARBA" id="ARBA00063547"/>
    </source>
</evidence>
<dbReference type="PANTHER" id="PTHR23119">
    <property type="entry name" value="DISCS LARGE"/>
    <property type="match status" value="1"/>
</dbReference>
<dbReference type="GO" id="GO:0019901">
    <property type="term" value="F:protein kinase binding"/>
    <property type="evidence" value="ECO:0007669"/>
    <property type="project" value="TreeGrafter"/>
</dbReference>
<dbReference type="OMA" id="CVANVTH"/>
<dbReference type="FunFam" id="2.30.42.10:FF:000161">
    <property type="entry name" value="Synaptojanin-2-binding protein"/>
    <property type="match status" value="1"/>
</dbReference>
<dbReference type="GO" id="GO:0030054">
    <property type="term" value="C:cell junction"/>
    <property type="evidence" value="ECO:0007669"/>
    <property type="project" value="TreeGrafter"/>
</dbReference>
<keyword evidence="3" id="KW-1000">Mitochondrion outer membrane</keyword>
<dbReference type="SMART" id="SM00228">
    <property type="entry name" value="PDZ"/>
    <property type="match status" value="1"/>
</dbReference>
<proteinExistence type="predicted"/>
<dbReference type="SUPFAM" id="SSF50156">
    <property type="entry name" value="PDZ domain-like"/>
    <property type="match status" value="1"/>
</dbReference>
<keyword evidence="14" id="KW-1185">Reference proteome</keyword>
<dbReference type="GO" id="GO:0098609">
    <property type="term" value="P:cell-cell adhesion"/>
    <property type="evidence" value="ECO:0007669"/>
    <property type="project" value="TreeGrafter"/>
</dbReference>